<name>A0A662DEZ2_UNCAE</name>
<keyword evidence="3" id="KW-0238">DNA-binding</keyword>
<dbReference type="Gene3D" id="1.10.260.40">
    <property type="entry name" value="lambda repressor-like DNA-binding domains"/>
    <property type="match status" value="1"/>
</dbReference>
<evidence type="ECO:0000313" key="7">
    <source>
        <dbReference type="Proteomes" id="UP000267654"/>
    </source>
</evidence>
<evidence type="ECO:0000256" key="2">
    <source>
        <dbReference type="ARBA" id="ARBA00023015"/>
    </source>
</evidence>
<evidence type="ECO:0000259" key="5">
    <source>
        <dbReference type="PROSITE" id="PS50932"/>
    </source>
</evidence>
<keyword evidence="4" id="KW-0804">Transcription</keyword>
<dbReference type="InterPro" id="IPR028082">
    <property type="entry name" value="Peripla_BP_I"/>
</dbReference>
<accession>A0A662DEZ2</accession>
<dbReference type="CDD" id="cd06267">
    <property type="entry name" value="PBP1_LacI_sugar_binding-like"/>
    <property type="match status" value="1"/>
</dbReference>
<protein>
    <submittedName>
        <fullName evidence="6">LacI family transcriptional regulator</fullName>
    </submittedName>
</protein>
<dbReference type="InterPro" id="IPR000843">
    <property type="entry name" value="HTH_LacI"/>
</dbReference>
<sequence>MGVTIRDVARLAGVAVSTASLALNNKKRVSDATRKKVIEAARKLNYYPSSIARRFALNKTHTIALCAFISRDRPLGGFYMPVIQGIIDTVSANDYSFQLDIKGEYLNSSTKREILTRLARHRMVDGLLILSHWPLQVKEVLDLEQMNFPYVVVDGHISGINANCVEMDNFAGAVKMVEYLIGLGHRKIGFVTGPSNQQSSIERIRGYQEALRKNSIDYDKDLVYTGDFHKKSGREGIKYLLSLPSPPSAVFFANDNMAIAAMKVIKEKGLKIPDDISIAGFDDIEAASQIDPPLTTVRQPLYRMGEEAAKLLFHLLNSKEDKPQRILLDTELVIRESCKEYRS</sequence>
<dbReference type="Pfam" id="PF00356">
    <property type="entry name" value="LacI"/>
    <property type="match status" value="1"/>
</dbReference>
<dbReference type="GO" id="GO:0000976">
    <property type="term" value="F:transcription cis-regulatory region binding"/>
    <property type="evidence" value="ECO:0007669"/>
    <property type="project" value="TreeGrafter"/>
</dbReference>
<dbReference type="CDD" id="cd01392">
    <property type="entry name" value="HTH_LacI"/>
    <property type="match status" value="1"/>
</dbReference>
<dbReference type="PROSITE" id="PS50932">
    <property type="entry name" value="HTH_LACI_2"/>
    <property type="match status" value="1"/>
</dbReference>
<dbReference type="SMART" id="SM00354">
    <property type="entry name" value="HTH_LACI"/>
    <property type="match status" value="1"/>
</dbReference>
<dbReference type="GO" id="GO:0003700">
    <property type="term" value="F:DNA-binding transcription factor activity"/>
    <property type="evidence" value="ECO:0007669"/>
    <property type="project" value="TreeGrafter"/>
</dbReference>
<keyword evidence="1" id="KW-0678">Repressor</keyword>
<dbReference type="AlphaFoldDB" id="A0A662DEZ2"/>
<dbReference type="SUPFAM" id="SSF53822">
    <property type="entry name" value="Periplasmic binding protein-like I"/>
    <property type="match status" value="1"/>
</dbReference>
<proteinExistence type="predicted"/>
<reference evidence="6 7" key="1">
    <citation type="submission" date="2018-06" db="EMBL/GenBank/DDBJ databases">
        <title>Extensive metabolic versatility and redundancy in microbially diverse, dynamic hydrothermal sediments.</title>
        <authorList>
            <person name="Dombrowski N."/>
            <person name="Teske A."/>
            <person name="Baker B.J."/>
        </authorList>
    </citation>
    <scope>NUCLEOTIDE SEQUENCE [LARGE SCALE GENOMIC DNA]</scope>
    <source>
        <strain evidence="6">B19_G9</strain>
    </source>
</reference>
<dbReference type="EMBL" id="QMQB01000111">
    <property type="protein sequence ID" value="RLE13087.1"/>
    <property type="molecule type" value="Genomic_DNA"/>
</dbReference>
<dbReference type="Proteomes" id="UP000267654">
    <property type="component" value="Unassembled WGS sequence"/>
</dbReference>
<dbReference type="SUPFAM" id="SSF47413">
    <property type="entry name" value="lambda repressor-like DNA-binding domains"/>
    <property type="match status" value="1"/>
</dbReference>
<evidence type="ECO:0000256" key="3">
    <source>
        <dbReference type="ARBA" id="ARBA00023125"/>
    </source>
</evidence>
<dbReference type="PANTHER" id="PTHR30146:SF148">
    <property type="entry name" value="HTH-TYPE TRANSCRIPTIONAL REPRESSOR PURR-RELATED"/>
    <property type="match status" value="1"/>
</dbReference>
<dbReference type="Gene3D" id="3.40.50.2300">
    <property type="match status" value="2"/>
</dbReference>
<dbReference type="Pfam" id="PF13377">
    <property type="entry name" value="Peripla_BP_3"/>
    <property type="match status" value="1"/>
</dbReference>
<comment type="caution">
    <text evidence="6">The sequence shown here is derived from an EMBL/GenBank/DDBJ whole genome shotgun (WGS) entry which is preliminary data.</text>
</comment>
<keyword evidence="2" id="KW-0805">Transcription regulation</keyword>
<evidence type="ECO:0000256" key="1">
    <source>
        <dbReference type="ARBA" id="ARBA00022491"/>
    </source>
</evidence>
<organism evidence="6 7">
    <name type="scientific">Aerophobetes bacterium</name>
    <dbReference type="NCBI Taxonomy" id="2030807"/>
    <lineage>
        <taxon>Bacteria</taxon>
        <taxon>Candidatus Aerophobota</taxon>
    </lineage>
</organism>
<dbReference type="InterPro" id="IPR046335">
    <property type="entry name" value="LacI/GalR-like_sensor"/>
</dbReference>
<feature type="domain" description="HTH lacI-type" evidence="5">
    <location>
        <begin position="3"/>
        <end position="57"/>
    </location>
</feature>
<evidence type="ECO:0000313" key="6">
    <source>
        <dbReference type="EMBL" id="RLE13087.1"/>
    </source>
</evidence>
<evidence type="ECO:0000256" key="4">
    <source>
        <dbReference type="ARBA" id="ARBA00023163"/>
    </source>
</evidence>
<dbReference type="InterPro" id="IPR010982">
    <property type="entry name" value="Lambda_DNA-bd_dom_sf"/>
</dbReference>
<gene>
    <name evidence="6" type="ORF">DRI96_03535</name>
</gene>
<dbReference type="PANTHER" id="PTHR30146">
    <property type="entry name" value="LACI-RELATED TRANSCRIPTIONAL REPRESSOR"/>
    <property type="match status" value="1"/>
</dbReference>